<protein>
    <submittedName>
        <fullName evidence="7">Transcriptional regulator with PAS, ATPase and Fis domain</fullName>
    </submittedName>
</protein>
<dbReference type="InterPro" id="IPR003593">
    <property type="entry name" value="AAA+_ATPase"/>
</dbReference>
<evidence type="ECO:0000256" key="3">
    <source>
        <dbReference type="ARBA" id="ARBA00023015"/>
    </source>
</evidence>
<dbReference type="Gene3D" id="3.30.450.20">
    <property type="entry name" value="PAS domain"/>
    <property type="match status" value="1"/>
</dbReference>
<dbReference type="PRINTS" id="PR01590">
    <property type="entry name" value="HTHFIS"/>
</dbReference>
<dbReference type="PROSITE" id="PS50112">
    <property type="entry name" value="PAS"/>
    <property type="match status" value="1"/>
</dbReference>
<dbReference type="SMART" id="SM00382">
    <property type="entry name" value="AAA"/>
    <property type="match status" value="1"/>
</dbReference>
<dbReference type="SUPFAM" id="SSF46689">
    <property type="entry name" value="Homeodomain-like"/>
    <property type="match status" value="1"/>
</dbReference>
<dbReference type="InterPro" id="IPR000014">
    <property type="entry name" value="PAS"/>
</dbReference>
<dbReference type="Pfam" id="PF00989">
    <property type="entry name" value="PAS"/>
    <property type="match status" value="1"/>
</dbReference>
<dbReference type="Proteomes" id="UP001225646">
    <property type="component" value="Unassembled WGS sequence"/>
</dbReference>
<dbReference type="Pfam" id="PF06506">
    <property type="entry name" value="PrpR_N"/>
    <property type="match status" value="1"/>
</dbReference>
<dbReference type="InterPro" id="IPR035965">
    <property type="entry name" value="PAS-like_dom_sf"/>
</dbReference>
<dbReference type="SUPFAM" id="SSF55785">
    <property type="entry name" value="PYP-like sensor domain (PAS domain)"/>
    <property type="match status" value="1"/>
</dbReference>
<dbReference type="SUPFAM" id="SSF52540">
    <property type="entry name" value="P-loop containing nucleoside triphosphate hydrolases"/>
    <property type="match status" value="1"/>
</dbReference>
<dbReference type="InterPro" id="IPR027417">
    <property type="entry name" value="P-loop_NTPase"/>
</dbReference>
<dbReference type="Gene3D" id="3.40.50.2300">
    <property type="match status" value="1"/>
</dbReference>
<feature type="domain" description="Sigma-54 factor interaction" evidence="5">
    <location>
        <begin position="317"/>
        <end position="536"/>
    </location>
</feature>
<dbReference type="InterPro" id="IPR013767">
    <property type="entry name" value="PAS_fold"/>
</dbReference>
<dbReference type="InterPro" id="IPR009057">
    <property type="entry name" value="Homeodomain-like_sf"/>
</dbReference>
<dbReference type="PROSITE" id="PS50045">
    <property type="entry name" value="SIGMA54_INTERACT_4"/>
    <property type="match status" value="1"/>
</dbReference>
<gene>
    <name evidence="7" type="ORF">J2S06_001469</name>
</gene>
<dbReference type="EMBL" id="JAUSTR010000004">
    <property type="protein sequence ID" value="MDQ0162392.1"/>
    <property type="molecule type" value="Genomic_DNA"/>
</dbReference>
<dbReference type="Gene3D" id="1.10.10.60">
    <property type="entry name" value="Homeodomain-like"/>
    <property type="match status" value="1"/>
</dbReference>
<evidence type="ECO:0000259" key="5">
    <source>
        <dbReference type="PROSITE" id="PS50045"/>
    </source>
</evidence>
<dbReference type="InterPro" id="IPR010524">
    <property type="entry name" value="Sig_transdc_resp-reg_PrpR_N"/>
</dbReference>
<evidence type="ECO:0000256" key="2">
    <source>
        <dbReference type="ARBA" id="ARBA00022840"/>
    </source>
</evidence>
<dbReference type="Gene3D" id="3.40.50.10660">
    <property type="entry name" value="PrpR receptor domain-like"/>
    <property type="match status" value="1"/>
</dbReference>
<keyword evidence="4" id="KW-0804">Transcription</keyword>
<keyword evidence="2" id="KW-0067">ATP-binding</keyword>
<dbReference type="SMART" id="SM00091">
    <property type="entry name" value="PAS"/>
    <property type="match status" value="1"/>
</dbReference>
<dbReference type="CDD" id="cd00130">
    <property type="entry name" value="PAS"/>
    <property type="match status" value="1"/>
</dbReference>
<dbReference type="InterPro" id="IPR002078">
    <property type="entry name" value="Sigma_54_int"/>
</dbReference>
<evidence type="ECO:0000313" key="7">
    <source>
        <dbReference type="EMBL" id="MDQ0162392.1"/>
    </source>
</evidence>
<evidence type="ECO:0000259" key="6">
    <source>
        <dbReference type="PROSITE" id="PS50112"/>
    </source>
</evidence>
<evidence type="ECO:0000313" key="8">
    <source>
        <dbReference type="Proteomes" id="UP001225646"/>
    </source>
</evidence>
<dbReference type="PANTHER" id="PTHR32071">
    <property type="entry name" value="TRANSCRIPTIONAL REGULATORY PROTEIN"/>
    <property type="match status" value="1"/>
</dbReference>
<sequence length="615" mass="69424">MTKMLVIAPYEGLGELFEEAANELEMDIDVRVGNLYKGLMIAKSLESEGYDVVISRGATARVIKEKIHLPVVELQISGYDILRTLRLIQGYTGKVGVMSFFNIVKGAESVGLLLGIDVQSFLINSEEDIKPTIYQAKAQGIDLIIGDVITTNVAKHHGINSMLITSGKEAVFDAIERAKELVYYLDKEKKIKNSYHAVVEKSKAGIIIVDQDANCIEINEQAAKFLDVDRSEMLNQQLVDDFPFINFKKVMHSHKEESYQSVLIGDHVLDIEKFPIFHHGHLQGAAIILRKSNEVMMNGNGKNFSAMYRPVLQFSHLVVHSEQMKKVVSASKQISQSNLPVLIIGEKGTGKTAIAQAIHLESKRRNKPFYLLNCQDYSEEELETLLFGKSMNNSNIFEIVNGGTICFDNIRAIPYHLQDKLAEQLEKKKIIFFEEEVEFDIRILVTTCENLAEQVDKGELSPKLYNTIHSYTLKLPPLRKRKEDMEDLIRSFIATVNAKLGKQIAGLSDEVLHELYEYDWPGNVAQLEKVVQQMCLASDGPFIVMDDVISIIKGLKTKPNENNGIHVSLDNKTLDELVNEIILKVIEDEEYNQSKAAKRLGINRSTLWRKLKTLK</sequence>
<dbReference type="Gene3D" id="1.10.8.60">
    <property type="match status" value="1"/>
</dbReference>
<comment type="caution">
    <text evidence="7">The sequence shown here is derived from an EMBL/GenBank/DDBJ whole genome shotgun (WGS) entry which is preliminary data.</text>
</comment>
<feature type="domain" description="PAS" evidence="6">
    <location>
        <begin position="191"/>
        <end position="242"/>
    </location>
</feature>
<dbReference type="RefSeq" id="WP_419151847.1">
    <property type="nucleotide sequence ID" value="NZ_JAUSTR010000004.1"/>
</dbReference>
<name>A0ABT9VNI3_9BACI</name>
<dbReference type="Pfam" id="PF02954">
    <property type="entry name" value="HTH_8"/>
    <property type="match status" value="1"/>
</dbReference>
<accession>A0ABT9VNI3</accession>
<keyword evidence="8" id="KW-1185">Reference proteome</keyword>
<reference evidence="7 8" key="1">
    <citation type="submission" date="2023-07" db="EMBL/GenBank/DDBJ databases">
        <title>Genomic Encyclopedia of Type Strains, Phase IV (KMG-IV): sequencing the most valuable type-strain genomes for metagenomic binning, comparative biology and taxonomic classification.</title>
        <authorList>
            <person name="Goeker M."/>
        </authorList>
    </citation>
    <scope>NUCLEOTIDE SEQUENCE [LARGE SCALE GENOMIC DNA]</scope>
    <source>
        <strain evidence="7 8">DSM 19092</strain>
    </source>
</reference>
<dbReference type="InterPro" id="IPR058031">
    <property type="entry name" value="AAA_lid_NorR"/>
</dbReference>
<proteinExistence type="predicted"/>
<dbReference type="SUPFAM" id="SSF159800">
    <property type="entry name" value="PrpR receptor domain-like"/>
    <property type="match status" value="1"/>
</dbReference>
<keyword evidence="1" id="KW-0547">Nucleotide-binding</keyword>
<organism evidence="7 8">
    <name type="scientific">Aeribacillus alveayuensis</name>
    <dbReference type="NCBI Taxonomy" id="279215"/>
    <lineage>
        <taxon>Bacteria</taxon>
        <taxon>Bacillati</taxon>
        <taxon>Bacillota</taxon>
        <taxon>Bacilli</taxon>
        <taxon>Bacillales</taxon>
        <taxon>Bacillaceae</taxon>
        <taxon>Aeribacillus</taxon>
    </lineage>
</organism>
<dbReference type="Pfam" id="PF00158">
    <property type="entry name" value="Sigma54_activat"/>
    <property type="match status" value="1"/>
</dbReference>
<dbReference type="Gene3D" id="3.40.50.300">
    <property type="entry name" value="P-loop containing nucleotide triphosphate hydrolases"/>
    <property type="match status" value="1"/>
</dbReference>
<keyword evidence="3" id="KW-0805">Transcription regulation</keyword>
<evidence type="ECO:0000256" key="4">
    <source>
        <dbReference type="ARBA" id="ARBA00023163"/>
    </source>
</evidence>
<dbReference type="Pfam" id="PF25601">
    <property type="entry name" value="AAA_lid_14"/>
    <property type="match status" value="1"/>
</dbReference>
<evidence type="ECO:0000256" key="1">
    <source>
        <dbReference type="ARBA" id="ARBA00022741"/>
    </source>
</evidence>
<dbReference type="InterPro" id="IPR002197">
    <property type="entry name" value="HTH_Fis"/>
</dbReference>
<dbReference type="CDD" id="cd00009">
    <property type="entry name" value="AAA"/>
    <property type="match status" value="1"/>
</dbReference>